<accession>A0A6A4T3C9</accession>
<evidence type="ECO:0000313" key="2">
    <source>
        <dbReference type="EMBL" id="KAF0038838.1"/>
    </source>
</evidence>
<dbReference type="Proteomes" id="UP000438429">
    <property type="component" value="Unassembled WGS sequence"/>
</dbReference>
<evidence type="ECO:0000256" key="1">
    <source>
        <dbReference type="SAM" id="MobiDB-lite"/>
    </source>
</evidence>
<reference evidence="2 3" key="1">
    <citation type="submission" date="2019-06" db="EMBL/GenBank/DDBJ databases">
        <title>Draft genomes of female and male turbot (Scophthalmus maximus).</title>
        <authorList>
            <person name="Xu H."/>
            <person name="Xu X.-W."/>
            <person name="Shao C."/>
            <person name="Chen S."/>
        </authorList>
    </citation>
    <scope>NUCLEOTIDE SEQUENCE [LARGE SCALE GENOMIC DNA]</scope>
    <source>
        <strain evidence="2">Ysfricsl-2016a</strain>
        <tissue evidence="2">Blood</tissue>
    </source>
</reference>
<protein>
    <submittedName>
        <fullName evidence="2">Uncharacterized protein</fullName>
    </submittedName>
</protein>
<organism evidence="2 3">
    <name type="scientific">Scophthalmus maximus</name>
    <name type="common">Turbot</name>
    <name type="synonym">Psetta maxima</name>
    <dbReference type="NCBI Taxonomy" id="52904"/>
    <lineage>
        <taxon>Eukaryota</taxon>
        <taxon>Metazoa</taxon>
        <taxon>Chordata</taxon>
        <taxon>Craniata</taxon>
        <taxon>Vertebrata</taxon>
        <taxon>Euteleostomi</taxon>
        <taxon>Actinopterygii</taxon>
        <taxon>Neopterygii</taxon>
        <taxon>Teleostei</taxon>
        <taxon>Neoteleostei</taxon>
        <taxon>Acanthomorphata</taxon>
        <taxon>Carangaria</taxon>
        <taxon>Pleuronectiformes</taxon>
        <taxon>Pleuronectoidei</taxon>
        <taxon>Scophthalmidae</taxon>
        <taxon>Scophthalmus</taxon>
    </lineage>
</organism>
<gene>
    <name evidence="2" type="ORF">F2P81_009322</name>
</gene>
<feature type="region of interest" description="Disordered" evidence="1">
    <location>
        <begin position="60"/>
        <end position="92"/>
    </location>
</feature>
<name>A0A6A4T3C9_SCOMX</name>
<comment type="caution">
    <text evidence="2">The sequence shown here is derived from an EMBL/GenBank/DDBJ whole genome shotgun (WGS) entry which is preliminary data.</text>
</comment>
<evidence type="ECO:0000313" key="3">
    <source>
        <dbReference type="Proteomes" id="UP000438429"/>
    </source>
</evidence>
<sequence length="92" mass="9957">MNSGVQAVYGFDKITRVLLYTFVTAKHCCVDETYPSPLSGSVAAALPASPSDAMFQINENKKQKDIARETGSGGDKSFRSRFRSAATPQVHT</sequence>
<proteinExistence type="predicted"/>
<dbReference type="EMBL" id="VEVO01000008">
    <property type="protein sequence ID" value="KAF0038838.1"/>
    <property type="molecule type" value="Genomic_DNA"/>
</dbReference>
<dbReference type="AlphaFoldDB" id="A0A6A4T3C9"/>